<dbReference type="SUPFAM" id="SSF47473">
    <property type="entry name" value="EF-hand"/>
    <property type="match status" value="1"/>
</dbReference>
<reference evidence="4" key="1">
    <citation type="submission" date="2022-08" db="EMBL/GenBank/DDBJ databases">
        <title>Novel sulphate-reducing endosymbionts in the free-living metamonad Anaeramoeba.</title>
        <authorList>
            <person name="Jerlstrom-Hultqvist J."/>
            <person name="Cepicka I."/>
            <person name="Gallot-Lavallee L."/>
            <person name="Salas-Leiva D."/>
            <person name="Curtis B.A."/>
            <person name="Zahonova K."/>
            <person name="Pipaliya S."/>
            <person name="Dacks J."/>
            <person name="Roger A.J."/>
        </authorList>
    </citation>
    <scope>NUCLEOTIDE SEQUENCE</scope>
    <source>
        <strain evidence="4">Busselton2</strain>
    </source>
</reference>
<dbReference type="GO" id="GO:0000226">
    <property type="term" value="P:microtubule cytoskeleton organization"/>
    <property type="evidence" value="ECO:0007669"/>
    <property type="project" value="TreeGrafter"/>
</dbReference>
<evidence type="ECO:0000256" key="3">
    <source>
        <dbReference type="SAM" id="MobiDB-lite"/>
    </source>
</evidence>
<gene>
    <name evidence="4" type="ORF">M0812_22937</name>
</gene>
<evidence type="ECO:0000313" key="4">
    <source>
        <dbReference type="EMBL" id="KAJ3429937.1"/>
    </source>
</evidence>
<dbReference type="EMBL" id="JANTQA010000051">
    <property type="protein sequence ID" value="KAJ3429937.1"/>
    <property type="molecule type" value="Genomic_DNA"/>
</dbReference>
<dbReference type="AlphaFoldDB" id="A0AAV7YMM8"/>
<dbReference type="PANTHER" id="PTHR12085">
    <property type="entry name" value="SERINE/THREONINE-PROTEIN PHOSPHATASE 2A REGULATORY SUBUNIT B'' SUBUNIT GAMMA"/>
    <property type="match status" value="1"/>
</dbReference>
<dbReference type="GO" id="GO:0005819">
    <property type="term" value="C:spindle"/>
    <property type="evidence" value="ECO:0007669"/>
    <property type="project" value="TreeGrafter"/>
</dbReference>
<sequence length="429" mass="51292">MTSWVQQLQEYTKGTKPKNKKELKEEVELKFLQNLEKKKQQQTKTKNKDEIPRFFFPTKSPIKELIKKCARKRKLKKKKIKLLDPKDIEQLLNSVKKHSVEENEELIIDYEAFCSVQDEVSPKCKRILKPSLFLKFQDPLNGNVSSFNLLKYIINLSTFKKRLIDMSFLTENEWLTRTQIEIYIKKLIPKIPDLDNLGFSFRKYYIQMSCQKFLYFRGNSQKMRVLDFALSKDLELLNELVDNYSGEEFEENWFSKSSAELVINEFLNLQDNQDKGYLTQNEFISFGTGLIPEFAERLFQEHIPDGRMTFQHYVNYVLISTYYSEYPKKSFEYLWKIIDINKNGKFDELVLKFFFKGLIRQLKERNMEEVTFSSFMSEIFDLFKPKYYNFISKQDLLRSNSSVVLFRILGDVDEFVTWDERSTNNIDQM</sequence>
<dbReference type="GO" id="GO:0030865">
    <property type="term" value="P:cortical cytoskeleton organization"/>
    <property type="evidence" value="ECO:0007669"/>
    <property type="project" value="TreeGrafter"/>
</dbReference>
<keyword evidence="2" id="KW-0963">Cytoplasm</keyword>
<dbReference type="PANTHER" id="PTHR12085:SF3">
    <property type="entry name" value="SERINE_THREONINE-PROTEIN PHOSPHATASE 2A REGULATORY SUBUNIT B'' SUBUNIT GAMMA"/>
    <property type="match status" value="1"/>
</dbReference>
<protein>
    <submittedName>
        <fullName evidence="4">Serine/threonine-protein phosphatase 2a regulatory subunit b'' subunit gamma</fullName>
    </submittedName>
</protein>
<evidence type="ECO:0000313" key="5">
    <source>
        <dbReference type="Proteomes" id="UP001146793"/>
    </source>
</evidence>
<dbReference type="InterPro" id="IPR011992">
    <property type="entry name" value="EF-hand-dom_pair"/>
</dbReference>
<comment type="subcellular location">
    <subcellularLocation>
        <location evidence="1">Cytoplasm</location>
    </subcellularLocation>
</comment>
<name>A0AAV7YMM8_9EUKA</name>
<accession>A0AAV7YMM8</accession>
<dbReference type="Gene3D" id="1.10.238.10">
    <property type="entry name" value="EF-hand"/>
    <property type="match status" value="1"/>
</dbReference>
<dbReference type="InterPro" id="IPR039865">
    <property type="entry name" value="PPP2R3C"/>
</dbReference>
<dbReference type="GO" id="GO:0005737">
    <property type="term" value="C:cytoplasm"/>
    <property type="evidence" value="ECO:0007669"/>
    <property type="project" value="UniProtKB-SubCell"/>
</dbReference>
<evidence type="ECO:0000256" key="2">
    <source>
        <dbReference type="ARBA" id="ARBA00022490"/>
    </source>
</evidence>
<dbReference type="Proteomes" id="UP001146793">
    <property type="component" value="Unassembled WGS sequence"/>
</dbReference>
<comment type="caution">
    <text evidence="4">The sequence shown here is derived from an EMBL/GenBank/DDBJ whole genome shotgun (WGS) entry which is preliminary data.</text>
</comment>
<evidence type="ECO:0000256" key="1">
    <source>
        <dbReference type="ARBA" id="ARBA00004496"/>
    </source>
</evidence>
<feature type="region of interest" description="Disordered" evidence="3">
    <location>
        <begin position="1"/>
        <end position="20"/>
    </location>
</feature>
<proteinExistence type="predicted"/>
<organism evidence="4 5">
    <name type="scientific">Anaeramoeba flamelloides</name>
    <dbReference type="NCBI Taxonomy" id="1746091"/>
    <lineage>
        <taxon>Eukaryota</taxon>
        <taxon>Metamonada</taxon>
        <taxon>Anaeramoebidae</taxon>
        <taxon>Anaeramoeba</taxon>
    </lineage>
</organism>
<dbReference type="GO" id="GO:0035303">
    <property type="term" value="P:regulation of dephosphorylation"/>
    <property type="evidence" value="ECO:0007669"/>
    <property type="project" value="InterPro"/>
</dbReference>